<sequence>MIKGVNLAYYEKKDWARFLEMIDDKGAMHEKWEDWYKEYQKVKKRLKEEGFAVREVKIDIDELYRYCQTRKIALDGKARSQFAQTK</sequence>
<protein>
    <submittedName>
        <fullName evidence="1">Uncharacterized protein</fullName>
    </submittedName>
</protein>
<organism evidence="1 3">
    <name type="scientific">Rhodocytophaga aerolata</name>
    <dbReference type="NCBI Taxonomy" id="455078"/>
    <lineage>
        <taxon>Bacteria</taxon>
        <taxon>Pseudomonadati</taxon>
        <taxon>Bacteroidota</taxon>
        <taxon>Cytophagia</taxon>
        <taxon>Cytophagales</taxon>
        <taxon>Rhodocytophagaceae</taxon>
        <taxon>Rhodocytophaga</taxon>
    </lineage>
</organism>
<reference evidence="1" key="1">
    <citation type="submission" date="2023-07" db="EMBL/GenBank/DDBJ databases">
        <title>The genome sequence of Rhodocytophaga aerolata KACC 12507.</title>
        <authorList>
            <person name="Zhang X."/>
        </authorList>
    </citation>
    <scope>NUCLEOTIDE SEQUENCE</scope>
    <source>
        <strain evidence="1">KACC 12507</strain>
    </source>
</reference>
<evidence type="ECO:0000313" key="2">
    <source>
        <dbReference type="EMBL" id="MDO1449774.1"/>
    </source>
</evidence>
<dbReference type="EMBL" id="JAUKPO010000022">
    <property type="protein sequence ID" value="MDO1449774.1"/>
    <property type="molecule type" value="Genomic_DNA"/>
</dbReference>
<dbReference type="Proteomes" id="UP001168528">
    <property type="component" value="Unassembled WGS sequence"/>
</dbReference>
<proteinExistence type="predicted"/>
<evidence type="ECO:0000313" key="1">
    <source>
        <dbReference type="EMBL" id="MDO1449116.1"/>
    </source>
</evidence>
<dbReference type="RefSeq" id="WP_302039917.1">
    <property type="nucleotide sequence ID" value="NZ_JAUKPO010000016.1"/>
</dbReference>
<comment type="caution">
    <text evidence="1">The sequence shown here is derived from an EMBL/GenBank/DDBJ whole genome shotgun (WGS) entry which is preliminary data.</text>
</comment>
<evidence type="ECO:0000313" key="3">
    <source>
        <dbReference type="Proteomes" id="UP001168528"/>
    </source>
</evidence>
<dbReference type="EMBL" id="JAUKPO010000016">
    <property type="protein sequence ID" value="MDO1449116.1"/>
    <property type="molecule type" value="Genomic_DNA"/>
</dbReference>
<name>A0ABT8RAJ0_9BACT</name>
<gene>
    <name evidence="1" type="ORF">Q0590_22760</name>
    <name evidence="2" type="ORF">Q0590_26080</name>
</gene>
<accession>A0ABT8RAJ0</accession>
<keyword evidence="3" id="KW-1185">Reference proteome</keyword>